<evidence type="ECO:0000313" key="2">
    <source>
        <dbReference type="Proteomes" id="UP000720189"/>
    </source>
</evidence>
<dbReference type="OrthoDB" id="5064571at2759"/>
<dbReference type="AlphaFoldDB" id="A0A9P9JXP3"/>
<dbReference type="RefSeq" id="XP_046045171.1">
    <property type="nucleotide sequence ID" value="XM_046193793.1"/>
</dbReference>
<proteinExistence type="predicted"/>
<protein>
    <submittedName>
        <fullName evidence="1">Uncharacterized protein</fullName>
    </submittedName>
</protein>
<accession>A0A9P9JXP3</accession>
<evidence type="ECO:0000313" key="1">
    <source>
        <dbReference type="EMBL" id="KAH7237041.1"/>
    </source>
</evidence>
<dbReference type="Proteomes" id="UP000720189">
    <property type="component" value="Unassembled WGS sequence"/>
</dbReference>
<reference evidence="1" key="1">
    <citation type="journal article" date="2021" name="Nat. Commun.">
        <title>Genetic determinants of endophytism in the Arabidopsis root mycobiome.</title>
        <authorList>
            <person name="Mesny F."/>
            <person name="Miyauchi S."/>
            <person name="Thiergart T."/>
            <person name="Pickel B."/>
            <person name="Atanasova L."/>
            <person name="Karlsson M."/>
            <person name="Huettel B."/>
            <person name="Barry K.W."/>
            <person name="Haridas S."/>
            <person name="Chen C."/>
            <person name="Bauer D."/>
            <person name="Andreopoulos W."/>
            <person name="Pangilinan J."/>
            <person name="LaButti K."/>
            <person name="Riley R."/>
            <person name="Lipzen A."/>
            <person name="Clum A."/>
            <person name="Drula E."/>
            <person name="Henrissat B."/>
            <person name="Kohler A."/>
            <person name="Grigoriev I.V."/>
            <person name="Martin F.M."/>
            <person name="Hacquard S."/>
        </authorList>
    </citation>
    <scope>NUCLEOTIDE SEQUENCE</scope>
    <source>
        <strain evidence="1">MPI-CAGE-AT-0023</strain>
    </source>
</reference>
<gene>
    <name evidence="1" type="ORF">BKA55DRAFT_578981</name>
</gene>
<sequence length="257" mass="29467">MSETVPVSQPGIGDPFQHLASEIREMVITYLGSYENLDCLCLASPIIRKERQTSTLLLTSESLERKFGGSRNGAFVEAHIYLLLSKNGLSDKDFELWQRRKLPHPLFSTRPDMVFRMNALYHRLMDCFNFGPEIVPWFIQKLPYSVFACYAAQTFGNKGERFLASLNGATDVKKGQILFFLLSLNMAGETYICEHEASRRQYCEQFLKLKGQEIVICKSSFPILSKEGKNAQSFMQDLMCDVHRVMVFGSRIRLVRH</sequence>
<comment type="caution">
    <text evidence="1">The sequence shown here is derived from an EMBL/GenBank/DDBJ whole genome shotgun (WGS) entry which is preliminary data.</text>
</comment>
<name>A0A9P9JXP3_FUSRE</name>
<dbReference type="GeneID" id="70223747"/>
<organism evidence="1 2">
    <name type="scientific">Fusarium redolens</name>
    <dbReference type="NCBI Taxonomy" id="48865"/>
    <lineage>
        <taxon>Eukaryota</taxon>
        <taxon>Fungi</taxon>
        <taxon>Dikarya</taxon>
        <taxon>Ascomycota</taxon>
        <taxon>Pezizomycotina</taxon>
        <taxon>Sordariomycetes</taxon>
        <taxon>Hypocreomycetidae</taxon>
        <taxon>Hypocreales</taxon>
        <taxon>Nectriaceae</taxon>
        <taxon>Fusarium</taxon>
        <taxon>Fusarium redolens species complex</taxon>
    </lineage>
</organism>
<keyword evidence="2" id="KW-1185">Reference proteome</keyword>
<dbReference type="EMBL" id="JAGMUX010000016">
    <property type="protein sequence ID" value="KAH7237041.1"/>
    <property type="molecule type" value="Genomic_DNA"/>
</dbReference>